<name>A0A9D1SPT4_9BACT</name>
<organism evidence="1 2">
    <name type="scientific">Candidatus Fimimonas merdipullorum</name>
    <dbReference type="NCBI Taxonomy" id="2840822"/>
    <lineage>
        <taxon>Bacteria</taxon>
        <taxon>Pseudomonadati</taxon>
        <taxon>Myxococcota</taxon>
        <taxon>Myxococcia</taxon>
        <taxon>Myxococcales</taxon>
        <taxon>Cystobacterineae</taxon>
        <taxon>Myxococcaceae</taxon>
        <taxon>Myxococcaceae incertae sedis</taxon>
        <taxon>Candidatus Fimimonas</taxon>
    </lineage>
</organism>
<proteinExistence type="predicted"/>
<dbReference type="Pfam" id="PF09551">
    <property type="entry name" value="Spore_II_R"/>
    <property type="match status" value="1"/>
</dbReference>
<dbReference type="AlphaFoldDB" id="A0A9D1SPT4"/>
<dbReference type="Proteomes" id="UP000886852">
    <property type="component" value="Unassembled WGS sequence"/>
</dbReference>
<dbReference type="InterPro" id="IPR014202">
    <property type="entry name" value="Spore_II_R"/>
</dbReference>
<sequence length="169" mass="18513">MKKILAALTLCGLLLTVPLIKVEQQDFLRIHVRADSNEQTDQQVKFAVKDEVEKLLSDKLQGADTKAEAMQRIEGALEEITQVCNATLDKNGKSYRASVAVKKETFPLRSYGAVALPAGEYDALIINLGSGEGDNWWCVAYPPLCFGGSGGGEIRYKSVLVELINRLRG</sequence>
<dbReference type="EMBL" id="DVOC01000051">
    <property type="protein sequence ID" value="HIU90940.1"/>
    <property type="molecule type" value="Genomic_DNA"/>
</dbReference>
<protein>
    <submittedName>
        <fullName evidence="1">Stage II sporulation protein R</fullName>
    </submittedName>
</protein>
<gene>
    <name evidence="1" type="ORF">IAC72_02865</name>
</gene>
<evidence type="ECO:0000313" key="1">
    <source>
        <dbReference type="EMBL" id="HIU90940.1"/>
    </source>
</evidence>
<comment type="caution">
    <text evidence="1">The sequence shown here is derived from an EMBL/GenBank/DDBJ whole genome shotgun (WGS) entry which is preliminary data.</text>
</comment>
<accession>A0A9D1SPT4</accession>
<reference evidence="1" key="1">
    <citation type="submission" date="2020-10" db="EMBL/GenBank/DDBJ databases">
        <authorList>
            <person name="Gilroy R."/>
        </authorList>
    </citation>
    <scope>NUCLEOTIDE SEQUENCE</scope>
    <source>
        <strain evidence="1">ChiHjej12B11-7776</strain>
    </source>
</reference>
<evidence type="ECO:0000313" key="2">
    <source>
        <dbReference type="Proteomes" id="UP000886852"/>
    </source>
</evidence>
<reference evidence="1" key="2">
    <citation type="journal article" date="2021" name="PeerJ">
        <title>Extensive microbial diversity within the chicken gut microbiome revealed by metagenomics and culture.</title>
        <authorList>
            <person name="Gilroy R."/>
            <person name="Ravi A."/>
            <person name="Getino M."/>
            <person name="Pursley I."/>
            <person name="Horton D.L."/>
            <person name="Alikhan N.F."/>
            <person name="Baker D."/>
            <person name="Gharbi K."/>
            <person name="Hall N."/>
            <person name="Watson M."/>
            <person name="Adriaenssens E.M."/>
            <person name="Foster-Nyarko E."/>
            <person name="Jarju S."/>
            <person name="Secka A."/>
            <person name="Antonio M."/>
            <person name="Oren A."/>
            <person name="Chaudhuri R.R."/>
            <person name="La Ragione R."/>
            <person name="Hildebrand F."/>
            <person name="Pallen M.J."/>
        </authorList>
    </citation>
    <scope>NUCLEOTIDE SEQUENCE</scope>
    <source>
        <strain evidence="1">ChiHjej12B11-7776</strain>
    </source>
</reference>